<organism evidence="1 2">
    <name type="scientific">Marivita geojedonensis</name>
    <dbReference type="NCBI Taxonomy" id="1123756"/>
    <lineage>
        <taxon>Bacteria</taxon>
        <taxon>Pseudomonadati</taxon>
        <taxon>Pseudomonadota</taxon>
        <taxon>Alphaproteobacteria</taxon>
        <taxon>Rhodobacterales</taxon>
        <taxon>Roseobacteraceae</taxon>
        <taxon>Marivita</taxon>
    </lineage>
</organism>
<keyword evidence="2" id="KW-1185">Reference proteome</keyword>
<reference evidence="1 2" key="1">
    <citation type="submission" date="2014-03" db="EMBL/GenBank/DDBJ databases">
        <title>The draft genome sequence of Marivita geojedonensis KCTC 23882.</title>
        <authorList>
            <person name="Lai Q."/>
            <person name="Shao Z."/>
        </authorList>
    </citation>
    <scope>NUCLEOTIDE SEQUENCE [LARGE SCALE GENOMIC DNA]</scope>
    <source>
        <strain evidence="1 2">DPG-138</strain>
    </source>
</reference>
<sequence length="109" mass="12245">MTGQRKMTAEITVSVRAQVDVSGKVVWRTLPPVMRLDPACFLLVDLLLRFRAEVFENRTIRLPCFATLALSLPAANSRYGRQTTTFAKLAARPFTAIPVKIVVNRAKWV</sequence>
<dbReference type="RefSeq" id="WP_085634811.1">
    <property type="nucleotide sequence ID" value="NZ_JFKC01000001.1"/>
</dbReference>
<gene>
    <name evidence="1" type="ORF">MGEO_00900</name>
</gene>
<evidence type="ECO:0000313" key="1">
    <source>
        <dbReference type="EMBL" id="OSQ53154.1"/>
    </source>
</evidence>
<evidence type="ECO:0000313" key="2">
    <source>
        <dbReference type="Proteomes" id="UP000193926"/>
    </source>
</evidence>
<protein>
    <submittedName>
        <fullName evidence="1">Uncharacterized protein</fullName>
    </submittedName>
</protein>
<comment type="caution">
    <text evidence="1">The sequence shown here is derived from an EMBL/GenBank/DDBJ whole genome shotgun (WGS) entry which is preliminary data.</text>
</comment>
<dbReference type="STRING" id="1123756.MGEO_00900"/>
<accession>A0A1X4NQB8</accession>
<proteinExistence type="predicted"/>
<dbReference type="AlphaFoldDB" id="A0A1X4NQB8"/>
<dbReference type="EMBL" id="JFKC01000001">
    <property type="protein sequence ID" value="OSQ53154.1"/>
    <property type="molecule type" value="Genomic_DNA"/>
</dbReference>
<name>A0A1X4NQB8_9RHOB</name>
<dbReference type="Proteomes" id="UP000193926">
    <property type="component" value="Unassembled WGS sequence"/>
</dbReference>